<evidence type="ECO:0000313" key="2">
    <source>
        <dbReference type="Proteomes" id="UP000232631"/>
    </source>
</evidence>
<accession>A0A2H4VMS2</accession>
<gene>
    <name evidence="1" type="ORF">BK009_01085</name>
</gene>
<organism evidence="1 2">
    <name type="scientific">Methanobacterium subterraneum</name>
    <dbReference type="NCBI Taxonomy" id="59277"/>
    <lineage>
        <taxon>Archaea</taxon>
        <taxon>Methanobacteriati</taxon>
        <taxon>Methanobacteriota</taxon>
        <taxon>Methanomada group</taxon>
        <taxon>Methanobacteria</taxon>
        <taxon>Methanobacteriales</taxon>
        <taxon>Methanobacteriaceae</taxon>
        <taxon>Methanobacterium</taxon>
    </lineage>
</organism>
<sequence length="59" mass="6948">MDVWQWRAKKQISMGLNNFLPWGGRRWRAGLTALARWPGQWGREIEGLVICFLRPWPGP</sequence>
<dbReference type="Proteomes" id="UP000232631">
    <property type="component" value="Chromosome"/>
</dbReference>
<dbReference type="AlphaFoldDB" id="A0A2H4VMS2"/>
<dbReference type="KEGG" id="msub:BK009_01085"/>
<reference evidence="1 2" key="1">
    <citation type="submission" date="2016-10" db="EMBL/GenBank/DDBJ databases">
        <title>Comparative genomics between deep and shallow subseafloor isolates.</title>
        <authorList>
            <person name="Ishii S."/>
            <person name="Miller J.R."/>
            <person name="Sutton G."/>
            <person name="Suzuki S."/>
            <person name="Methe B."/>
            <person name="Inagaki F."/>
            <person name="Imachi H."/>
        </authorList>
    </citation>
    <scope>NUCLEOTIDE SEQUENCE [LARGE SCALE GENOMIC DNA]</scope>
    <source>
        <strain evidence="1 2">A8p</strain>
    </source>
</reference>
<protein>
    <submittedName>
        <fullName evidence="1">Uncharacterized protein</fullName>
    </submittedName>
</protein>
<dbReference type="EMBL" id="CP017768">
    <property type="protein sequence ID" value="AUB59398.1"/>
    <property type="molecule type" value="Genomic_DNA"/>
</dbReference>
<proteinExistence type="predicted"/>
<evidence type="ECO:0000313" key="1">
    <source>
        <dbReference type="EMBL" id="AUB59398.1"/>
    </source>
</evidence>
<name>A0A2H4VMS2_9EURY</name>
<keyword evidence="2" id="KW-1185">Reference proteome</keyword>